<comment type="cofactor">
    <cofactor evidence="2">
        <name>Mg(2+)</name>
        <dbReference type="ChEBI" id="CHEBI:18420"/>
    </cofactor>
</comment>
<comment type="similarity">
    <text evidence="3">Belongs to the RNase HII family. Eukaryotic subfamily.</text>
</comment>
<evidence type="ECO:0000256" key="2">
    <source>
        <dbReference type="ARBA" id="ARBA00001946"/>
    </source>
</evidence>
<evidence type="ECO:0000256" key="9">
    <source>
        <dbReference type="RuleBase" id="RU003515"/>
    </source>
</evidence>
<dbReference type="OrthoDB" id="7462577at2759"/>
<keyword evidence="5 8" id="KW-0479">Metal-binding</keyword>
<dbReference type="EMBL" id="QEFC01002717">
    <property type="protein sequence ID" value="KAE9451255.1"/>
    <property type="molecule type" value="Genomic_DNA"/>
</dbReference>
<dbReference type="Gene3D" id="1.10.10.460">
    <property type="entry name" value="Ribonuclease hii. Domain 2"/>
    <property type="match status" value="1"/>
</dbReference>
<gene>
    <name evidence="11" type="ORF">C3L33_16837</name>
</gene>
<keyword evidence="12" id="KW-1185">Reference proteome</keyword>
<evidence type="ECO:0000256" key="5">
    <source>
        <dbReference type="ARBA" id="ARBA00022723"/>
    </source>
</evidence>
<comment type="caution">
    <text evidence="11">The sequence shown here is derived from an EMBL/GenBank/DDBJ whole genome shotgun (WGS) entry which is preliminary data.</text>
</comment>
<evidence type="ECO:0000313" key="12">
    <source>
        <dbReference type="Proteomes" id="UP000428333"/>
    </source>
</evidence>
<dbReference type="PANTHER" id="PTHR10954">
    <property type="entry name" value="RIBONUCLEASE H2 SUBUNIT A"/>
    <property type="match status" value="1"/>
</dbReference>
<dbReference type="InterPro" id="IPR001352">
    <property type="entry name" value="RNase_HII/HIII"/>
</dbReference>
<dbReference type="GO" id="GO:0043137">
    <property type="term" value="P:DNA replication, removal of RNA primer"/>
    <property type="evidence" value="ECO:0007669"/>
    <property type="project" value="TreeGrafter"/>
</dbReference>
<comment type="catalytic activity">
    <reaction evidence="1 8 9">
        <text>Endonucleolytic cleavage to 5'-phosphomonoester.</text>
        <dbReference type="EC" id="3.1.26.4"/>
    </reaction>
</comment>
<proteinExistence type="inferred from homology"/>
<keyword evidence="6 8" id="KW-0255">Endonuclease</keyword>
<name>A0A6A4L0H7_9ERIC</name>
<evidence type="ECO:0000256" key="6">
    <source>
        <dbReference type="ARBA" id="ARBA00022759"/>
    </source>
</evidence>
<evidence type="ECO:0000256" key="7">
    <source>
        <dbReference type="ARBA" id="ARBA00022801"/>
    </source>
</evidence>
<evidence type="ECO:0000259" key="10">
    <source>
        <dbReference type="PROSITE" id="PS51975"/>
    </source>
</evidence>
<evidence type="ECO:0000256" key="8">
    <source>
        <dbReference type="PROSITE-ProRule" id="PRU01319"/>
    </source>
</evidence>
<dbReference type="InterPro" id="IPR023160">
    <property type="entry name" value="RNase_HII_hlx-loop-hlx_cap_dom"/>
</dbReference>
<dbReference type="InterPro" id="IPR024567">
    <property type="entry name" value="RNase_HII/HIII_dom"/>
</dbReference>
<dbReference type="EC" id="3.1.26.4" evidence="9"/>
<dbReference type="PROSITE" id="PS51975">
    <property type="entry name" value="RNASE_H_2"/>
    <property type="match status" value="1"/>
</dbReference>
<organism evidence="11 12">
    <name type="scientific">Rhododendron williamsianum</name>
    <dbReference type="NCBI Taxonomy" id="262921"/>
    <lineage>
        <taxon>Eukaryota</taxon>
        <taxon>Viridiplantae</taxon>
        <taxon>Streptophyta</taxon>
        <taxon>Embryophyta</taxon>
        <taxon>Tracheophyta</taxon>
        <taxon>Spermatophyta</taxon>
        <taxon>Magnoliopsida</taxon>
        <taxon>eudicotyledons</taxon>
        <taxon>Gunneridae</taxon>
        <taxon>Pentapetalae</taxon>
        <taxon>asterids</taxon>
        <taxon>Ericales</taxon>
        <taxon>Ericaceae</taxon>
        <taxon>Ericoideae</taxon>
        <taxon>Rhodoreae</taxon>
        <taxon>Rhododendron</taxon>
    </lineage>
</organism>
<dbReference type="Gene3D" id="3.30.420.10">
    <property type="entry name" value="Ribonuclease H-like superfamily/Ribonuclease H"/>
    <property type="match status" value="1"/>
</dbReference>
<dbReference type="GO" id="GO:0004523">
    <property type="term" value="F:RNA-DNA hybrid ribonuclease activity"/>
    <property type="evidence" value="ECO:0007669"/>
    <property type="project" value="UniProtKB-UniRule"/>
</dbReference>
<dbReference type="Proteomes" id="UP000428333">
    <property type="component" value="Linkage Group LG10"/>
</dbReference>
<reference evidence="11 12" key="1">
    <citation type="journal article" date="2019" name="Genome Biol. Evol.">
        <title>The Rhododendron genome and chromosomal organization provide insight into shared whole-genome duplications across the heath family (Ericaceae).</title>
        <authorList>
            <person name="Soza V.L."/>
            <person name="Lindsley D."/>
            <person name="Waalkes A."/>
            <person name="Ramage E."/>
            <person name="Patwardhan R.P."/>
            <person name="Burton J.N."/>
            <person name="Adey A."/>
            <person name="Kumar A."/>
            <person name="Qiu R."/>
            <person name="Shendure J."/>
            <person name="Hall B."/>
        </authorList>
    </citation>
    <scope>NUCLEOTIDE SEQUENCE [LARGE SCALE GENOMIC DNA]</scope>
    <source>
        <strain evidence="11">RSF 1966-606</strain>
    </source>
</reference>
<dbReference type="CDD" id="cd07181">
    <property type="entry name" value="RNase_HII_eukaryota_like"/>
    <property type="match status" value="1"/>
</dbReference>
<dbReference type="GO" id="GO:0046872">
    <property type="term" value="F:metal ion binding"/>
    <property type="evidence" value="ECO:0007669"/>
    <property type="project" value="UniProtKB-KW"/>
</dbReference>
<dbReference type="InterPro" id="IPR036397">
    <property type="entry name" value="RNaseH_sf"/>
</dbReference>
<feature type="binding site" evidence="8">
    <location>
        <position position="131"/>
    </location>
    <ligand>
        <name>a divalent metal cation</name>
        <dbReference type="ChEBI" id="CHEBI:60240"/>
    </ligand>
</feature>
<dbReference type="NCBIfam" id="TIGR00729">
    <property type="entry name" value="ribonuclease HII"/>
    <property type="match status" value="1"/>
</dbReference>
<keyword evidence="4 8" id="KW-0540">Nuclease</keyword>
<dbReference type="SUPFAM" id="SSF53098">
    <property type="entry name" value="Ribonuclease H-like"/>
    <property type="match status" value="1"/>
</dbReference>
<sequence length="301" mass="33801">VWAIGDAETKPYNSMGSEVALPKWASEPCIMGIDEAGRGPVLGPMVYGCLYCAVSYQKTLSSLNFADSKTLKEEKREELFENLKAEESIGWEVDVIDPRELSAKMLKKNKINLNEISHDSAMGLVKRVYVDTVGDPGKYQIKLSERFPHIKFVVAKKADSLYPVVSGASIVAKVTRDRAVRDWVLDETAENMHRNFGSGYPADPATKSWLEHHKHHVFGFPTLVRFSWGTCTPYFKDIVEVLWESDKTDEEGSSTGSSKRQLKLSSVGFTGVKRKSEEIESSGKGRCKFFHARKLEQVTHF</sequence>
<dbReference type="FunFam" id="1.10.10.460:FF:000001">
    <property type="entry name" value="Ribonuclease"/>
    <property type="match status" value="1"/>
</dbReference>
<feature type="domain" description="RNase H type-2" evidence="10">
    <location>
        <begin position="28"/>
        <end position="240"/>
    </location>
</feature>
<comment type="cofactor">
    <cofactor evidence="8">
        <name>Mn(2+)</name>
        <dbReference type="ChEBI" id="CHEBI:29035"/>
    </cofactor>
    <cofactor evidence="8">
        <name>Mg(2+)</name>
        <dbReference type="ChEBI" id="CHEBI:18420"/>
    </cofactor>
    <text evidence="8">Manganese or magnesium. Binds 1 divalent metal ion per monomer in the absence of substrate. May bind a second metal ion after substrate binding.</text>
</comment>
<feature type="non-terminal residue" evidence="11">
    <location>
        <position position="1"/>
    </location>
</feature>
<dbReference type="InterPro" id="IPR004649">
    <property type="entry name" value="RNase_H2_suA"/>
</dbReference>
<feature type="binding site" evidence="8">
    <location>
        <position position="35"/>
    </location>
    <ligand>
        <name>a divalent metal cation</name>
        <dbReference type="ChEBI" id="CHEBI:60240"/>
    </ligand>
</feature>
<feature type="binding site" evidence="8">
    <location>
        <position position="34"/>
    </location>
    <ligand>
        <name>a divalent metal cation</name>
        <dbReference type="ChEBI" id="CHEBI:60240"/>
    </ligand>
</feature>
<dbReference type="GO" id="GO:0032299">
    <property type="term" value="C:ribonuclease H2 complex"/>
    <property type="evidence" value="ECO:0007669"/>
    <property type="project" value="TreeGrafter"/>
</dbReference>
<comment type="function">
    <text evidence="9">Endonuclease that specifically degrades the RNA of RNA-DNA hybrids.</text>
</comment>
<dbReference type="Pfam" id="PF01351">
    <property type="entry name" value="RNase_HII"/>
    <property type="match status" value="1"/>
</dbReference>
<dbReference type="AlphaFoldDB" id="A0A6A4L0H7"/>
<evidence type="ECO:0000256" key="1">
    <source>
        <dbReference type="ARBA" id="ARBA00000077"/>
    </source>
</evidence>
<evidence type="ECO:0000256" key="4">
    <source>
        <dbReference type="ARBA" id="ARBA00022722"/>
    </source>
</evidence>
<protein>
    <recommendedName>
        <fullName evidence="9">Ribonuclease</fullName>
        <ecNumber evidence="9">3.1.26.4</ecNumber>
    </recommendedName>
</protein>
<keyword evidence="7 8" id="KW-0378">Hydrolase</keyword>
<dbReference type="InterPro" id="IPR012337">
    <property type="entry name" value="RNaseH-like_sf"/>
</dbReference>
<dbReference type="PANTHER" id="PTHR10954:SF7">
    <property type="entry name" value="RIBONUCLEASE H2 SUBUNIT A"/>
    <property type="match status" value="1"/>
</dbReference>
<evidence type="ECO:0000313" key="11">
    <source>
        <dbReference type="EMBL" id="KAE9451255.1"/>
    </source>
</evidence>
<dbReference type="FunFam" id="3.30.420.10:FF:000016">
    <property type="entry name" value="Ribonuclease"/>
    <property type="match status" value="1"/>
</dbReference>
<dbReference type="GO" id="GO:0006298">
    <property type="term" value="P:mismatch repair"/>
    <property type="evidence" value="ECO:0007669"/>
    <property type="project" value="TreeGrafter"/>
</dbReference>
<accession>A0A6A4L0H7</accession>
<evidence type="ECO:0000256" key="3">
    <source>
        <dbReference type="ARBA" id="ARBA00007058"/>
    </source>
</evidence>
<dbReference type="GO" id="GO:0003723">
    <property type="term" value="F:RNA binding"/>
    <property type="evidence" value="ECO:0007669"/>
    <property type="project" value="UniProtKB-UniRule"/>
</dbReference>